<dbReference type="AlphaFoldDB" id="A0A392T5X2"/>
<dbReference type="EMBL" id="LXQA010502001">
    <property type="protein sequence ID" value="MCI55807.1"/>
    <property type="molecule type" value="Genomic_DNA"/>
</dbReference>
<comment type="caution">
    <text evidence="1">The sequence shown here is derived from an EMBL/GenBank/DDBJ whole genome shotgun (WGS) entry which is preliminary data.</text>
</comment>
<reference evidence="1 2" key="1">
    <citation type="journal article" date="2018" name="Front. Plant Sci.">
        <title>Red Clover (Trifolium pratense) and Zigzag Clover (T. medium) - A Picture of Genomic Similarities and Differences.</title>
        <authorList>
            <person name="Dluhosova J."/>
            <person name="Istvanek J."/>
            <person name="Nedelnik J."/>
            <person name="Repkova J."/>
        </authorList>
    </citation>
    <scope>NUCLEOTIDE SEQUENCE [LARGE SCALE GENOMIC DNA]</scope>
    <source>
        <strain evidence="2">cv. 10/8</strain>
        <tissue evidence="1">Leaf</tissue>
    </source>
</reference>
<protein>
    <submittedName>
        <fullName evidence="1">Uncharacterized protein</fullName>
    </submittedName>
</protein>
<organism evidence="1 2">
    <name type="scientific">Trifolium medium</name>
    <dbReference type="NCBI Taxonomy" id="97028"/>
    <lineage>
        <taxon>Eukaryota</taxon>
        <taxon>Viridiplantae</taxon>
        <taxon>Streptophyta</taxon>
        <taxon>Embryophyta</taxon>
        <taxon>Tracheophyta</taxon>
        <taxon>Spermatophyta</taxon>
        <taxon>Magnoliopsida</taxon>
        <taxon>eudicotyledons</taxon>
        <taxon>Gunneridae</taxon>
        <taxon>Pentapetalae</taxon>
        <taxon>rosids</taxon>
        <taxon>fabids</taxon>
        <taxon>Fabales</taxon>
        <taxon>Fabaceae</taxon>
        <taxon>Papilionoideae</taxon>
        <taxon>50 kb inversion clade</taxon>
        <taxon>NPAAA clade</taxon>
        <taxon>Hologalegina</taxon>
        <taxon>IRL clade</taxon>
        <taxon>Trifolieae</taxon>
        <taxon>Trifolium</taxon>
    </lineage>
</organism>
<feature type="non-terminal residue" evidence="1">
    <location>
        <position position="1"/>
    </location>
</feature>
<evidence type="ECO:0000313" key="1">
    <source>
        <dbReference type="EMBL" id="MCI55807.1"/>
    </source>
</evidence>
<accession>A0A392T5X2</accession>
<sequence length="34" mass="3522">VGARIPTVGVFSSFHQIKGIDPGKLVSISAKPNT</sequence>
<proteinExistence type="predicted"/>
<dbReference type="Proteomes" id="UP000265520">
    <property type="component" value="Unassembled WGS sequence"/>
</dbReference>
<evidence type="ECO:0000313" key="2">
    <source>
        <dbReference type="Proteomes" id="UP000265520"/>
    </source>
</evidence>
<name>A0A392T5X2_9FABA</name>
<keyword evidence="2" id="KW-1185">Reference proteome</keyword>